<keyword evidence="4" id="KW-1185">Reference proteome</keyword>
<dbReference type="Proteomes" id="UP000263040">
    <property type="component" value="Chromosome"/>
</dbReference>
<sequence>MNKKKSRKRTNITPNKKLINIFLIIFLIAFLATVASYFTMKNKDSIKDIPTEVKVQELKKKVSLIPKMAELKEFKDQASQELFEEKFDIKEEHKFEEYTKELEQVIDEKMELEESINKENEIIQKKVEEIKEEKLKEKQKDKSTDNSKEPIKVKDKIDEKSIITNKDTFTYDKKTKPKIVILIDDVTTQAQKDKILSMGYKINMAFLPPTKTHPDSAKIAQSLSFHMIHFPMQASSAFKGEEINTLKITDSYETIEKRVKQLREWYPNAIYTNNHTGSVFTENDEAVDKLFRALKKYNFIFVDSRTSAKSVAKKYAKKYDMPYIVRNTFIDNDRDYKSIENQLKKAIEIAKRQGYAIAIGHPHNVTLEVLKDSKHLFKEVEPIFMNQLPYL</sequence>
<organism evidence="3 4">
    <name type="scientific">Arcobacter suis CECT 7833</name>
    <dbReference type="NCBI Taxonomy" id="663365"/>
    <lineage>
        <taxon>Bacteria</taxon>
        <taxon>Pseudomonadati</taxon>
        <taxon>Campylobacterota</taxon>
        <taxon>Epsilonproteobacteria</taxon>
        <taxon>Campylobacterales</taxon>
        <taxon>Arcobacteraceae</taxon>
        <taxon>Arcobacter</taxon>
    </lineage>
</organism>
<proteinExistence type="predicted"/>
<reference evidence="3 4" key="1">
    <citation type="submission" date="2018-08" db="EMBL/GenBank/DDBJ databases">
        <title>Complete genome of the Arcobacter suis type strain LMG 26152.</title>
        <authorList>
            <person name="Miller W.G."/>
            <person name="Yee E."/>
            <person name="Bono J.L."/>
        </authorList>
    </citation>
    <scope>NUCLEOTIDE SEQUENCE [LARGE SCALE GENOMIC DNA]</scope>
    <source>
        <strain evidence="3 4">CECT 7833</strain>
    </source>
</reference>
<gene>
    <name evidence="3" type="ORF">ASUIS_0309</name>
</gene>
<evidence type="ECO:0000256" key="1">
    <source>
        <dbReference type="SAM" id="Coils"/>
    </source>
</evidence>
<dbReference type="CDD" id="cd10936">
    <property type="entry name" value="CE4_DAC2"/>
    <property type="match status" value="1"/>
</dbReference>
<evidence type="ECO:0000313" key="3">
    <source>
        <dbReference type="EMBL" id="AXX88817.1"/>
    </source>
</evidence>
<dbReference type="EMBL" id="CP032100">
    <property type="protein sequence ID" value="AXX88817.1"/>
    <property type="molecule type" value="Genomic_DNA"/>
</dbReference>
<name>A0AAD0SUF7_9BACT</name>
<accession>A0AAD0SUF7</accession>
<dbReference type="InterPro" id="IPR006837">
    <property type="entry name" value="Divergent_DAC"/>
</dbReference>
<dbReference type="SUPFAM" id="SSF88713">
    <property type="entry name" value="Glycoside hydrolase/deacetylase"/>
    <property type="match status" value="1"/>
</dbReference>
<protein>
    <submittedName>
        <fullName evidence="3">Divergent polysaccharide deacetylase</fullName>
    </submittedName>
</protein>
<dbReference type="PANTHER" id="PTHR30105">
    <property type="entry name" value="UNCHARACTERIZED YIBQ-RELATED"/>
    <property type="match status" value="1"/>
</dbReference>
<dbReference type="AlphaFoldDB" id="A0AAD0SUF7"/>
<evidence type="ECO:0000313" key="4">
    <source>
        <dbReference type="Proteomes" id="UP000263040"/>
    </source>
</evidence>
<feature type="transmembrane region" description="Helical" evidence="2">
    <location>
        <begin position="21"/>
        <end position="40"/>
    </location>
</feature>
<keyword evidence="2" id="KW-0812">Transmembrane</keyword>
<dbReference type="PANTHER" id="PTHR30105:SF2">
    <property type="entry name" value="DIVERGENT POLYSACCHARIDE DEACETYLASE SUPERFAMILY"/>
    <property type="match status" value="1"/>
</dbReference>
<feature type="coiled-coil region" evidence="1">
    <location>
        <begin position="95"/>
        <end position="140"/>
    </location>
</feature>
<evidence type="ECO:0000256" key="2">
    <source>
        <dbReference type="SAM" id="Phobius"/>
    </source>
</evidence>
<dbReference type="GO" id="GO:0005975">
    <property type="term" value="P:carbohydrate metabolic process"/>
    <property type="evidence" value="ECO:0007669"/>
    <property type="project" value="InterPro"/>
</dbReference>
<keyword evidence="2" id="KW-0472">Membrane</keyword>
<keyword evidence="2" id="KW-1133">Transmembrane helix</keyword>
<dbReference type="RefSeq" id="WP_192894413.1">
    <property type="nucleotide sequence ID" value="NZ_CP032100.1"/>
</dbReference>
<dbReference type="InterPro" id="IPR011330">
    <property type="entry name" value="Glyco_hydro/deAcase_b/a-brl"/>
</dbReference>
<keyword evidence="1" id="KW-0175">Coiled coil</keyword>
<dbReference type="Gene3D" id="3.20.20.370">
    <property type="entry name" value="Glycoside hydrolase/deacetylase"/>
    <property type="match status" value="1"/>
</dbReference>
<dbReference type="Pfam" id="PF04748">
    <property type="entry name" value="Polysacc_deac_2"/>
    <property type="match status" value="1"/>
</dbReference>
<dbReference type="KEGG" id="asui:ASUIS_0309"/>